<keyword evidence="10" id="KW-1185">Reference proteome</keyword>
<comment type="caution">
    <text evidence="9">The sequence shown here is derived from an EMBL/GenBank/DDBJ whole genome shotgun (WGS) entry which is preliminary data.</text>
</comment>
<comment type="catalytic activity">
    <reaction evidence="3">
        <text>uridine(35) in tRNA(Tyr) = pseudouridine(35) in tRNA(Tyr)</text>
        <dbReference type="Rhea" id="RHEA:60556"/>
        <dbReference type="Rhea" id="RHEA-COMP:15607"/>
        <dbReference type="Rhea" id="RHEA-COMP:15608"/>
        <dbReference type="ChEBI" id="CHEBI:65314"/>
        <dbReference type="ChEBI" id="CHEBI:65315"/>
    </reaction>
</comment>
<dbReference type="PROSITE" id="PS50889">
    <property type="entry name" value="S4"/>
    <property type="match status" value="1"/>
</dbReference>
<dbReference type="GO" id="GO:0160138">
    <property type="term" value="F:23S rRNA pseudouridine(2604) synthase activity"/>
    <property type="evidence" value="ECO:0007669"/>
    <property type="project" value="UniProtKB-EC"/>
</dbReference>
<dbReference type="PROSITE" id="PS01149">
    <property type="entry name" value="PSI_RSU"/>
    <property type="match status" value="1"/>
</dbReference>
<dbReference type="InterPro" id="IPR036986">
    <property type="entry name" value="S4_RNA-bd_sf"/>
</dbReference>
<evidence type="ECO:0000256" key="1">
    <source>
        <dbReference type="ARBA" id="ARBA00008348"/>
    </source>
</evidence>
<accession>A0A2W7Q6B1</accession>
<keyword evidence="5" id="KW-0694">RNA-binding</keyword>
<feature type="region of interest" description="Disordered" evidence="7">
    <location>
        <begin position="1"/>
        <end position="50"/>
    </location>
</feature>
<dbReference type="Pfam" id="PF01479">
    <property type="entry name" value="S4"/>
    <property type="match status" value="1"/>
</dbReference>
<dbReference type="SUPFAM" id="SSF55120">
    <property type="entry name" value="Pseudouridine synthase"/>
    <property type="match status" value="1"/>
</dbReference>
<evidence type="ECO:0000256" key="6">
    <source>
        <dbReference type="RuleBase" id="RU003887"/>
    </source>
</evidence>
<dbReference type="InterPro" id="IPR006145">
    <property type="entry name" value="PsdUridine_synth_RsuA/RluA"/>
</dbReference>
<dbReference type="FunFam" id="3.30.70.1560:FF:000002">
    <property type="entry name" value="Pseudouridine synthase"/>
    <property type="match status" value="1"/>
</dbReference>
<organism evidence="9 10">
    <name type="scientific">Breznakibacter xylanolyticus</name>
    <dbReference type="NCBI Taxonomy" id="990"/>
    <lineage>
        <taxon>Bacteria</taxon>
        <taxon>Pseudomonadati</taxon>
        <taxon>Bacteroidota</taxon>
        <taxon>Bacteroidia</taxon>
        <taxon>Marinilabiliales</taxon>
        <taxon>Marinilabiliaceae</taxon>
        <taxon>Breznakibacter</taxon>
    </lineage>
</organism>
<dbReference type="CDD" id="cd00165">
    <property type="entry name" value="S4"/>
    <property type="match status" value="1"/>
</dbReference>
<dbReference type="InterPro" id="IPR020103">
    <property type="entry name" value="PsdUridine_synth_cat_dom_sf"/>
</dbReference>
<dbReference type="AlphaFoldDB" id="A0A2W7Q6B1"/>
<evidence type="ECO:0000313" key="9">
    <source>
        <dbReference type="EMBL" id="PZX17279.1"/>
    </source>
</evidence>
<evidence type="ECO:0000256" key="7">
    <source>
        <dbReference type="SAM" id="MobiDB-lite"/>
    </source>
</evidence>
<dbReference type="Proteomes" id="UP000249239">
    <property type="component" value="Unassembled WGS sequence"/>
</dbReference>
<dbReference type="InterPro" id="IPR042092">
    <property type="entry name" value="PsdUridine_s_RsuA/RluB/E/F_cat"/>
</dbReference>
<evidence type="ECO:0000259" key="8">
    <source>
        <dbReference type="SMART" id="SM00363"/>
    </source>
</evidence>
<dbReference type="InterPro" id="IPR018496">
    <property type="entry name" value="PsdUridine_synth_RsuA/RluB_CS"/>
</dbReference>
<dbReference type="EC" id="5.4.99.-" evidence="6"/>
<dbReference type="OrthoDB" id="1012272at2"/>
<dbReference type="Gene3D" id="3.10.290.10">
    <property type="entry name" value="RNA-binding S4 domain"/>
    <property type="match status" value="1"/>
</dbReference>
<dbReference type="CDD" id="cd02554">
    <property type="entry name" value="PseudoU_synth_RluF"/>
    <property type="match status" value="1"/>
</dbReference>
<dbReference type="InterPro" id="IPR050343">
    <property type="entry name" value="RsuA_PseudoU_synthase"/>
</dbReference>
<evidence type="ECO:0000256" key="5">
    <source>
        <dbReference type="PROSITE-ProRule" id="PRU00182"/>
    </source>
</evidence>
<dbReference type="SMART" id="SM00363">
    <property type="entry name" value="S4"/>
    <property type="match status" value="1"/>
</dbReference>
<gene>
    <name evidence="9" type="ORF">LX69_01594</name>
</gene>
<evidence type="ECO:0000256" key="2">
    <source>
        <dbReference type="ARBA" id="ARBA00023235"/>
    </source>
</evidence>
<dbReference type="EMBL" id="QKZK01000010">
    <property type="protein sequence ID" value="PZX17279.1"/>
    <property type="molecule type" value="Genomic_DNA"/>
</dbReference>
<dbReference type="Gene3D" id="3.30.70.1560">
    <property type="entry name" value="Alpha-L RNA-binding motif"/>
    <property type="match status" value="1"/>
</dbReference>
<evidence type="ECO:0000313" key="10">
    <source>
        <dbReference type="Proteomes" id="UP000249239"/>
    </source>
</evidence>
<evidence type="ECO:0000256" key="4">
    <source>
        <dbReference type="ARBA" id="ARBA00036535"/>
    </source>
</evidence>
<comment type="catalytic activity">
    <reaction evidence="4">
        <text>uridine(2604) in 23S rRNA = pseudouridine(2604) in 23S rRNA</text>
        <dbReference type="Rhea" id="RHEA:38875"/>
        <dbReference type="Rhea" id="RHEA-COMP:10093"/>
        <dbReference type="Rhea" id="RHEA-COMP:10094"/>
        <dbReference type="ChEBI" id="CHEBI:65314"/>
        <dbReference type="ChEBI" id="CHEBI:65315"/>
        <dbReference type="EC" id="5.4.99.21"/>
    </reaction>
</comment>
<dbReference type="PANTHER" id="PTHR47683">
    <property type="entry name" value="PSEUDOURIDINE SYNTHASE FAMILY PROTEIN-RELATED"/>
    <property type="match status" value="1"/>
</dbReference>
<dbReference type="Gene3D" id="3.30.70.580">
    <property type="entry name" value="Pseudouridine synthase I, catalytic domain, N-terminal subdomain"/>
    <property type="match status" value="1"/>
</dbReference>
<dbReference type="GO" id="GO:0000455">
    <property type="term" value="P:enzyme-directed rRNA pseudouridine synthesis"/>
    <property type="evidence" value="ECO:0007669"/>
    <property type="project" value="UniProtKB-ARBA"/>
</dbReference>
<proteinExistence type="inferred from homology"/>
<evidence type="ECO:0000256" key="3">
    <source>
        <dbReference type="ARBA" id="ARBA00036390"/>
    </source>
</evidence>
<dbReference type="InterPro" id="IPR020094">
    <property type="entry name" value="TruA/RsuA/RluB/E/F_N"/>
</dbReference>
<keyword evidence="2 6" id="KW-0413">Isomerase</keyword>
<feature type="compositionally biased region" description="Polar residues" evidence="7">
    <location>
        <begin position="1"/>
        <end position="14"/>
    </location>
</feature>
<dbReference type="InterPro" id="IPR000748">
    <property type="entry name" value="PsdUridine_synth_RsuA/RluB/E/F"/>
</dbReference>
<comment type="similarity">
    <text evidence="1 6">Belongs to the pseudouridine synthase RsuA family.</text>
</comment>
<dbReference type="NCBIfam" id="TIGR00093">
    <property type="entry name" value="pseudouridine synthase"/>
    <property type="match status" value="1"/>
</dbReference>
<sequence length="290" mass="32592">MRKPGQNNNRSSGRQAPPPRKERSFRRDGMPGGDGQHQAPSSSDRIIVHQDKNEEVRVNKFISESGFCSRREADRLVEQGKVCINGVKALMGDRVLPGQRVTVNGRPIAVQQRMVYIAFNKPVGVTSTTNRKDKTNIIDYIGHPARIFPIGRLDKDSQGLILLTNDGDIVNKILRAGNNHDKEYIVTVNKPITPDFVSKMSAGVPVLGEVTRPCEVRKVSEKTFCIILQQGLNRQIRRMCEFLHYEVTRLQRVRIMNIHLGPLKEGQWRDLTPGELTVLNGLIQSSNKAV</sequence>
<dbReference type="SUPFAM" id="SSF55174">
    <property type="entry name" value="Alpha-L RNA-binding motif"/>
    <property type="match status" value="1"/>
</dbReference>
<dbReference type="Pfam" id="PF00849">
    <property type="entry name" value="PseudoU_synth_2"/>
    <property type="match status" value="1"/>
</dbReference>
<dbReference type="InterPro" id="IPR002942">
    <property type="entry name" value="S4_RNA-bd"/>
</dbReference>
<dbReference type="PANTHER" id="PTHR47683:SF2">
    <property type="entry name" value="RNA-BINDING S4 DOMAIN-CONTAINING PROTEIN"/>
    <property type="match status" value="1"/>
</dbReference>
<dbReference type="GO" id="GO:0003723">
    <property type="term" value="F:RNA binding"/>
    <property type="evidence" value="ECO:0007669"/>
    <property type="project" value="UniProtKB-KW"/>
</dbReference>
<reference evidence="9 10" key="1">
    <citation type="submission" date="2018-06" db="EMBL/GenBank/DDBJ databases">
        <title>Genomic Encyclopedia of Archaeal and Bacterial Type Strains, Phase II (KMG-II): from individual species to whole genera.</title>
        <authorList>
            <person name="Goeker M."/>
        </authorList>
    </citation>
    <scope>NUCLEOTIDE SEQUENCE [LARGE SCALE GENOMIC DNA]</scope>
    <source>
        <strain evidence="9 10">DSM 6779</strain>
    </source>
</reference>
<dbReference type="RefSeq" id="WP_111445270.1">
    <property type="nucleotide sequence ID" value="NZ_QKZK01000010.1"/>
</dbReference>
<name>A0A2W7Q6B1_9BACT</name>
<feature type="compositionally biased region" description="Basic and acidic residues" evidence="7">
    <location>
        <begin position="19"/>
        <end position="29"/>
    </location>
</feature>
<protein>
    <recommendedName>
        <fullName evidence="6">Pseudouridine synthase</fullName>
        <ecNumber evidence="6">5.4.99.-</ecNumber>
    </recommendedName>
</protein>
<dbReference type="NCBIfam" id="NF007784">
    <property type="entry name" value="PRK10475.1"/>
    <property type="match status" value="1"/>
</dbReference>
<feature type="domain" description="RNA-binding S4" evidence="8">
    <location>
        <begin position="56"/>
        <end position="112"/>
    </location>
</feature>
<dbReference type="FunFam" id="3.10.290.10:FF:000003">
    <property type="entry name" value="Pseudouridine synthase"/>
    <property type="match status" value="1"/>
</dbReference>